<name>A0A843SKT6_9BURK</name>
<evidence type="ECO:0000259" key="1">
    <source>
        <dbReference type="Pfam" id="PF18864"/>
    </source>
</evidence>
<evidence type="ECO:0000313" key="3">
    <source>
        <dbReference type="Proteomes" id="UP000444318"/>
    </source>
</evidence>
<feature type="domain" description="AbiTii" evidence="1">
    <location>
        <begin position="2"/>
        <end position="185"/>
    </location>
</feature>
<keyword evidence="3" id="KW-1185">Reference proteome</keyword>
<proteinExistence type="predicted"/>
<dbReference type="AlphaFoldDB" id="A0A843SKT6"/>
<dbReference type="EMBL" id="WHUF01000007">
    <property type="protein sequence ID" value="MQA22793.1"/>
    <property type="molecule type" value="Genomic_DNA"/>
</dbReference>
<dbReference type="Pfam" id="PF18864">
    <property type="entry name" value="AbiTii"/>
    <property type="match status" value="1"/>
</dbReference>
<protein>
    <submittedName>
        <fullName evidence="2">Response regulator receiver protein</fullName>
    </submittedName>
</protein>
<dbReference type="InterPro" id="IPR041304">
    <property type="entry name" value="AbiTii"/>
</dbReference>
<accession>A0A843SKT6</accession>
<sequence length="303" mass="33184">MKLLDDIVDLLMREDGSLQEALLRTKVLLHKIGQQTLVDWVSSELTGYARTDQLPDYRCVRGRVYGNISDGYNVYKRTLIPIMHLSEQQRDYLEGDGMRQALGVMEKLLATATSTSSLAIPIAPEFNQSMAGSLATGCYVEQAWAQTEMSQVRQVLIEVRSRLLDFILTLQGEIGATVSVEDAKQATAGMDVQGMFTGAVLKGNVTVLVGNHNHQSVQITTTKGDMAALVAELKRHNVTDEDTDALTAAIRNDPTPTVAGQYGPATQGWMKSMMNKAIEASWNIELGIAGGLLTSALQRYYNL</sequence>
<gene>
    <name evidence="2" type="ORF">GEV01_25040</name>
</gene>
<dbReference type="Proteomes" id="UP000444318">
    <property type="component" value="Unassembled WGS sequence"/>
</dbReference>
<evidence type="ECO:0000313" key="2">
    <source>
        <dbReference type="EMBL" id="MQA22793.1"/>
    </source>
</evidence>
<dbReference type="RefSeq" id="WP_152808223.1">
    <property type="nucleotide sequence ID" value="NZ_WHUF01000007.1"/>
</dbReference>
<comment type="caution">
    <text evidence="2">The sequence shown here is derived from an EMBL/GenBank/DDBJ whole genome shotgun (WGS) entry which is preliminary data.</text>
</comment>
<organism evidence="2 3">
    <name type="scientific">Rugamonas rivuli</name>
    <dbReference type="NCBI Taxonomy" id="2743358"/>
    <lineage>
        <taxon>Bacteria</taxon>
        <taxon>Pseudomonadati</taxon>
        <taxon>Pseudomonadota</taxon>
        <taxon>Betaproteobacteria</taxon>
        <taxon>Burkholderiales</taxon>
        <taxon>Oxalobacteraceae</taxon>
        <taxon>Telluria group</taxon>
        <taxon>Rugamonas</taxon>
    </lineage>
</organism>
<reference evidence="2 3" key="1">
    <citation type="submission" date="2019-10" db="EMBL/GenBank/DDBJ databases">
        <title>Two novel species isolated from a subtropical stream in China.</title>
        <authorList>
            <person name="Lu H."/>
        </authorList>
    </citation>
    <scope>NUCLEOTIDE SEQUENCE [LARGE SCALE GENOMIC DNA]</scope>
    <source>
        <strain evidence="2 3">FT103W</strain>
    </source>
</reference>